<comment type="caution">
    <text evidence="2">The sequence shown here is derived from an EMBL/GenBank/DDBJ whole genome shotgun (WGS) entry which is preliminary data.</text>
</comment>
<evidence type="ECO:0000256" key="1">
    <source>
        <dbReference type="SAM" id="MobiDB-lite"/>
    </source>
</evidence>
<dbReference type="EMBL" id="JAACXV010023751">
    <property type="protein sequence ID" value="KAF7262853.1"/>
    <property type="molecule type" value="Genomic_DNA"/>
</dbReference>
<organism evidence="2 3">
    <name type="scientific">Rhynchophorus ferrugineus</name>
    <name type="common">Red palm weevil</name>
    <name type="synonym">Curculio ferrugineus</name>
    <dbReference type="NCBI Taxonomy" id="354439"/>
    <lineage>
        <taxon>Eukaryota</taxon>
        <taxon>Metazoa</taxon>
        <taxon>Ecdysozoa</taxon>
        <taxon>Arthropoda</taxon>
        <taxon>Hexapoda</taxon>
        <taxon>Insecta</taxon>
        <taxon>Pterygota</taxon>
        <taxon>Neoptera</taxon>
        <taxon>Endopterygota</taxon>
        <taxon>Coleoptera</taxon>
        <taxon>Polyphaga</taxon>
        <taxon>Cucujiformia</taxon>
        <taxon>Curculionidae</taxon>
        <taxon>Dryophthorinae</taxon>
        <taxon>Rhynchophorus</taxon>
    </lineage>
</organism>
<name>A0A834HJ80_RHYFE</name>
<dbReference type="AlphaFoldDB" id="A0A834HJ80"/>
<reference evidence="2" key="1">
    <citation type="submission" date="2020-08" db="EMBL/GenBank/DDBJ databases">
        <title>Genome sequencing and assembly of the red palm weevil Rhynchophorus ferrugineus.</title>
        <authorList>
            <person name="Dias G.B."/>
            <person name="Bergman C.M."/>
            <person name="Manee M."/>
        </authorList>
    </citation>
    <scope>NUCLEOTIDE SEQUENCE</scope>
    <source>
        <strain evidence="2">AA-2017</strain>
        <tissue evidence="2">Whole larva</tissue>
    </source>
</reference>
<accession>A0A834HJ80</accession>
<dbReference type="Proteomes" id="UP000625711">
    <property type="component" value="Unassembled WGS sequence"/>
</dbReference>
<keyword evidence="3" id="KW-1185">Reference proteome</keyword>
<proteinExistence type="predicted"/>
<sequence length="66" mass="7527">SNPMIGGQRTHICCHEYPKNPLTMEPALKYVVKQFRFREGSFAKRKPSPNKNSENVIGHQSPDSNQ</sequence>
<protein>
    <submittedName>
        <fullName evidence="2">Uncharacterized protein</fullName>
    </submittedName>
</protein>
<evidence type="ECO:0000313" key="3">
    <source>
        <dbReference type="Proteomes" id="UP000625711"/>
    </source>
</evidence>
<gene>
    <name evidence="2" type="ORF">GWI33_003980</name>
</gene>
<feature type="region of interest" description="Disordered" evidence="1">
    <location>
        <begin position="40"/>
        <end position="66"/>
    </location>
</feature>
<feature type="non-terminal residue" evidence="2">
    <location>
        <position position="1"/>
    </location>
</feature>
<evidence type="ECO:0000313" key="2">
    <source>
        <dbReference type="EMBL" id="KAF7262853.1"/>
    </source>
</evidence>